<dbReference type="GO" id="GO:0005948">
    <property type="term" value="C:acetolactate synthase complex"/>
    <property type="evidence" value="ECO:0007669"/>
    <property type="project" value="TreeGrafter"/>
</dbReference>
<dbReference type="InterPro" id="IPR029061">
    <property type="entry name" value="THDP-binding"/>
</dbReference>
<dbReference type="Proteomes" id="UP000467240">
    <property type="component" value="Unassembled WGS sequence"/>
</dbReference>
<dbReference type="Gene3D" id="3.40.50.970">
    <property type="match status" value="1"/>
</dbReference>
<feature type="compositionally biased region" description="Basic and acidic residues" evidence="2">
    <location>
        <begin position="117"/>
        <end position="132"/>
    </location>
</feature>
<dbReference type="InterPro" id="IPR045229">
    <property type="entry name" value="TPP_enz"/>
</dbReference>
<feature type="compositionally biased region" description="Low complexity" evidence="2">
    <location>
        <begin position="38"/>
        <end position="51"/>
    </location>
</feature>
<evidence type="ECO:0000259" key="3">
    <source>
        <dbReference type="Pfam" id="PF00205"/>
    </source>
</evidence>
<dbReference type="InterPro" id="IPR012000">
    <property type="entry name" value="Thiamin_PyroP_enz_cen_dom"/>
</dbReference>
<feature type="compositionally biased region" description="Basic and acidic residues" evidence="2">
    <location>
        <begin position="177"/>
        <end position="192"/>
    </location>
</feature>
<gene>
    <name evidence="5" type="ORF">F8O01_06750</name>
</gene>
<dbReference type="GO" id="GO:0030976">
    <property type="term" value="F:thiamine pyrophosphate binding"/>
    <property type="evidence" value="ECO:0007669"/>
    <property type="project" value="InterPro"/>
</dbReference>
<feature type="domain" description="Thiamine pyrophosphate enzyme TPP-binding" evidence="4">
    <location>
        <begin position="720"/>
        <end position="768"/>
    </location>
</feature>
<dbReference type="PANTHER" id="PTHR18968:SF13">
    <property type="entry name" value="ACETOLACTATE SYNTHASE CATALYTIC SUBUNIT, MITOCHONDRIAL"/>
    <property type="match status" value="1"/>
</dbReference>
<dbReference type="Pfam" id="PF00205">
    <property type="entry name" value="TPP_enzyme_M"/>
    <property type="match status" value="1"/>
</dbReference>
<dbReference type="SUPFAM" id="SSF52518">
    <property type="entry name" value="Thiamin diphosphate-binding fold (THDP-binding)"/>
    <property type="match status" value="1"/>
</dbReference>
<feature type="compositionally biased region" description="Low complexity" evidence="2">
    <location>
        <begin position="611"/>
        <end position="633"/>
    </location>
</feature>
<evidence type="ECO:0000313" key="6">
    <source>
        <dbReference type="Proteomes" id="UP000467240"/>
    </source>
</evidence>
<sequence length="827" mass="83621">MPPPAADALERDVRSAFAAGDPAVTQRGDTSPVDAHRPSSSAAPRPDAASAVDTGADATRVTDDVSIDADTAPIAVNRSGVAFVDGAGVVGDRARAAVMPEPDVADTTEAETAAPKLESRTPHESAALDHVPDGGQAADGDAVTDGSADVEPVPTAFAAVEPTALEPTALEPTALEPTRDEPTAVEPTRDESTIVEPTAVDGADDEPTASGEAADPHAEPGAYATSDDHRPGRADERLAAAFVRLGIGQVVTTGGAGATEHALSTRGVVVTSIERPGAAVAAADVGVRVSGRLGVVLLDDAAAAAASIAEAADAGSGLVVLVRPGRTTRDADADLVRATGAIVLADETDRPIDEHLERALRTAALDGRPVVLRVPESAPAGASEHTPHPTTRRSIVAHPGDSRRIRPAPGQLEGLQSALLGAERPVFVAGPGASDAAGAILALADECGALLATGDASVGTFRESGVRSPADIGSVGAHATPLARELCEGADLVVAWGGAVAGPTTQLVRIDDDPSALGALDVGQIGIVGDCTLTAVDALQVLQRERLLREAAEAGPRRTGRRAAPADDRTVEREAAALLADDGQAIFEELDPLPPLTDAPPAPMRARSSFTPATARAATGPAAASEEAAPPRTGYRSPDVLARIAGQRDWRDVPFEDASGATGTGWRIDARRLVTELGEALPDDRIVVVGAGRRATVAARRLAVRDAAGHVPAVSRDADAIASAIGAARSAPARLPVLVTDDSGFRGGLAELGTAVRSGIPLVVVVLDASPAGAEDLAAVAGALGAQEMRVREPGDLGAVTRQLAERSPGASARPLVIVANVVEQAD</sequence>
<dbReference type="GO" id="GO:0009099">
    <property type="term" value="P:L-valine biosynthetic process"/>
    <property type="evidence" value="ECO:0007669"/>
    <property type="project" value="TreeGrafter"/>
</dbReference>
<feature type="region of interest" description="Disordered" evidence="2">
    <location>
        <begin position="99"/>
        <end position="148"/>
    </location>
</feature>
<feature type="region of interest" description="Disordered" evidence="2">
    <location>
        <begin position="163"/>
        <end position="231"/>
    </location>
</feature>
<comment type="similarity">
    <text evidence="1">Belongs to the TPP enzyme family.</text>
</comment>
<dbReference type="SUPFAM" id="SSF52467">
    <property type="entry name" value="DHS-like NAD/FAD-binding domain"/>
    <property type="match status" value="1"/>
</dbReference>
<dbReference type="GO" id="GO:0000287">
    <property type="term" value="F:magnesium ion binding"/>
    <property type="evidence" value="ECO:0007669"/>
    <property type="project" value="InterPro"/>
</dbReference>
<dbReference type="GO" id="GO:0050660">
    <property type="term" value="F:flavin adenine dinucleotide binding"/>
    <property type="evidence" value="ECO:0007669"/>
    <property type="project" value="TreeGrafter"/>
</dbReference>
<evidence type="ECO:0008006" key="7">
    <source>
        <dbReference type="Google" id="ProtNLM"/>
    </source>
</evidence>
<feature type="domain" description="Thiamine pyrophosphate enzyme central" evidence="3">
    <location>
        <begin position="416"/>
        <end position="534"/>
    </location>
</feature>
<dbReference type="InterPro" id="IPR011766">
    <property type="entry name" value="TPP_enzyme_TPP-bd"/>
</dbReference>
<evidence type="ECO:0000256" key="1">
    <source>
        <dbReference type="ARBA" id="ARBA00007812"/>
    </source>
</evidence>
<dbReference type="AlphaFoldDB" id="A0A7J5BUD2"/>
<evidence type="ECO:0000313" key="5">
    <source>
        <dbReference type="EMBL" id="KAB1657967.1"/>
    </source>
</evidence>
<dbReference type="InterPro" id="IPR029035">
    <property type="entry name" value="DHS-like_NAD/FAD-binding_dom"/>
</dbReference>
<feature type="region of interest" description="Disordered" evidence="2">
    <location>
        <begin position="592"/>
        <end position="637"/>
    </location>
</feature>
<proteinExistence type="inferred from homology"/>
<dbReference type="GO" id="GO:0009097">
    <property type="term" value="P:isoleucine biosynthetic process"/>
    <property type="evidence" value="ECO:0007669"/>
    <property type="project" value="TreeGrafter"/>
</dbReference>
<dbReference type="Pfam" id="PF02775">
    <property type="entry name" value="TPP_enzyme_C"/>
    <property type="match status" value="1"/>
</dbReference>
<feature type="compositionally biased region" description="Pro residues" evidence="2">
    <location>
        <begin position="592"/>
        <end position="603"/>
    </location>
</feature>
<accession>A0A7J5BUD2</accession>
<reference evidence="5 6" key="1">
    <citation type="submission" date="2019-09" db="EMBL/GenBank/DDBJ databases">
        <title>Phylogeny of genus Pseudoclavibacter and closely related genus.</title>
        <authorList>
            <person name="Li Y."/>
        </authorList>
    </citation>
    <scope>NUCLEOTIDE SEQUENCE [LARGE SCALE GENOMIC DNA]</scope>
    <source>
        <strain evidence="5 6">DSM 23821</strain>
    </source>
</reference>
<dbReference type="EMBL" id="WBJZ01000007">
    <property type="protein sequence ID" value="KAB1657967.1"/>
    <property type="molecule type" value="Genomic_DNA"/>
</dbReference>
<dbReference type="PANTHER" id="PTHR18968">
    <property type="entry name" value="THIAMINE PYROPHOSPHATE ENZYMES"/>
    <property type="match status" value="1"/>
</dbReference>
<dbReference type="Gene3D" id="3.40.50.1220">
    <property type="entry name" value="TPP-binding domain"/>
    <property type="match status" value="1"/>
</dbReference>
<protein>
    <recommendedName>
        <fullName evidence="7">Thiamine pyrophosphate-binding protein</fullName>
    </recommendedName>
</protein>
<feature type="region of interest" description="Disordered" evidence="2">
    <location>
        <begin position="1"/>
        <end position="59"/>
    </location>
</feature>
<dbReference type="CDD" id="cd00568">
    <property type="entry name" value="TPP_enzymes"/>
    <property type="match status" value="1"/>
</dbReference>
<name>A0A7J5BUD2_9MICO</name>
<dbReference type="GO" id="GO:0003984">
    <property type="term" value="F:acetolactate synthase activity"/>
    <property type="evidence" value="ECO:0007669"/>
    <property type="project" value="TreeGrafter"/>
</dbReference>
<organism evidence="5 6">
    <name type="scientific">Pseudoclavibacter chungangensis</name>
    <dbReference type="NCBI Taxonomy" id="587635"/>
    <lineage>
        <taxon>Bacteria</taxon>
        <taxon>Bacillati</taxon>
        <taxon>Actinomycetota</taxon>
        <taxon>Actinomycetes</taxon>
        <taxon>Micrococcales</taxon>
        <taxon>Microbacteriaceae</taxon>
        <taxon>Pseudoclavibacter</taxon>
    </lineage>
</organism>
<evidence type="ECO:0000256" key="2">
    <source>
        <dbReference type="SAM" id="MobiDB-lite"/>
    </source>
</evidence>
<keyword evidence="6" id="KW-1185">Reference proteome</keyword>
<evidence type="ECO:0000259" key="4">
    <source>
        <dbReference type="Pfam" id="PF02775"/>
    </source>
</evidence>
<comment type="caution">
    <text evidence="5">The sequence shown here is derived from an EMBL/GenBank/DDBJ whole genome shotgun (WGS) entry which is preliminary data.</text>
</comment>
<dbReference type="OrthoDB" id="3203527at2"/>